<dbReference type="EMBL" id="AP023322">
    <property type="protein sequence ID" value="BCI64459.1"/>
    <property type="molecule type" value="Genomic_DNA"/>
</dbReference>
<reference evidence="2" key="1">
    <citation type="submission" date="2020-07" db="EMBL/GenBank/DDBJ databases">
        <title>Complete genome sequencing of Coprobacter sp. strain 2CBH44.</title>
        <authorList>
            <person name="Sakamoto M."/>
            <person name="Murakami T."/>
            <person name="Mori H."/>
        </authorList>
    </citation>
    <scope>NUCLEOTIDE SEQUENCE [LARGE SCALE GENOMIC DNA]</scope>
    <source>
        <strain evidence="2">2CBH44</strain>
    </source>
</reference>
<gene>
    <name evidence="1" type="ORF">Cop2CBH44_28120</name>
</gene>
<evidence type="ECO:0000313" key="2">
    <source>
        <dbReference type="Proteomes" id="UP000594042"/>
    </source>
</evidence>
<dbReference type="AlphaFoldDB" id="A0A7G1HXN5"/>
<keyword evidence="2" id="KW-1185">Reference proteome</keyword>
<dbReference type="KEGG" id="copr:Cop2CBH44_28120"/>
<sequence>MKRFLIGLFFLNLLFSGCSKDTESQIIGKWQLRQVTYLDKEERSDSSFFNFHLNVFKIQTVIQKENYSINSWGTYNINNDSLFINLKQIDDLNNLSSYPIYGWHTLSKKYKINELNASKLILSCNDTIYHFRKF</sequence>
<evidence type="ECO:0000313" key="1">
    <source>
        <dbReference type="EMBL" id="BCI64459.1"/>
    </source>
</evidence>
<protein>
    <submittedName>
        <fullName evidence="1">Uncharacterized protein</fullName>
    </submittedName>
</protein>
<dbReference type="PROSITE" id="PS51257">
    <property type="entry name" value="PROKAR_LIPOPROTEIN"/>
    <property type="match status" value="1"/>
</dbReference>
<name>A0A7G1HXN5_9BACT</name>
<dbReference type="Gene3D" id="2.40.128.280">
    <property type="match status" value="1"/>
</dbReference>
<dbReference type="RefSeq" id="WP_021931794.1">
    <property type="nucleotide sequence ID" value="NZ_AP023322.1"/>
</dbReference>
<organism evidence="1 2">
    <name type="scientific">Coprobacter secundus subsp. similis</name>
    <dbReference type="NCBI Taxonomy" id="2751153"/>
    <lineage>
        <taxon>Bacteria</taxon>
        <taxon>Pseudomonadati</taxon>
        <taxon>Bacteroidota</taxon>
        <taxon>Bacteroidia</taxon>
        <taxon>Bacteroidales</taxon>
        <taxon>Barnesiellaceae</taxon>
        <taxon>Coprobacter</taxon>
    </lineage>
</organism>
<dbReference type="Proteomes" id="UP000594042">
    <property type="component" value="Chromosome"/>
</dbReference>
<accession>A0A7G1HXN5</accession>
<proteinExistence type="predicted"/>